<accession>A0A432Z430</accession>
<name>A0A432Z430_9GAMM</name>
<dbReference type="RefSeq" id="WP_026862345.1">
    <property type="nucleotide sequence ID" value="NZ_PIQE01000002.1"/>
</dbReference>
<proteinExistence type="predicted"/>
<comment type="caution">
    <text evidence="2">The sequence shown here is derived from an EMBL/GenBank/DDBJ whole genome shotgun (WGS) entry which is preliminary data.</text>
</comment>
<reference evidence="3" key="1">
    <citation type="journal article" date="2018" name="Front. Microbiol.">
        <title>Genome-Based Analysis Reveals the Taxonomy and Diversity of the Family Idiomarinaceae.</title>
        <authorList>
            <person name="Liu Y."/>
            <person name="Lai Q."/>
            <person name="Shao Z."/>
        </authorList>
    </citation>
    <scope>NUCLEOTIDE SEQUENCE [LARGE SCALE GENOMIC DNA]</scope>
    <source>
        <strain evidence="3">c121</strain>
    </source>
</reference>
<sequence>MLRFIFILLIAFTLQANADTKEEALHQQAIGKQRIALTVRYFDGDTLTILIPKSEWVRFLYKATGINTKNRSNYGELTAIIHNDGVYDLNLLQLDKKLGQQNVLKLKVGLNRYLTIPISHEMLGYTSFDDFKVHNFICSDLESKTEFECKLKADSFINIQHAAYIMATNGYLVNAQGYLDFSNVSFLGRY</sequence>
<feature type="signal peptide" evidence="1">
    <location>
        <begin position="1"/>
        <end position="18"/>
    </location>
</feature>
<feature type="chain" id="PRO_5019378436" description="Auto-transporter adhesin head GIN domain-containing protein" evidence="1">
    <location>
        <begin position="19"/>
        <end position="190"/>
    </location>
</feature>
<protein>
    <recommendedName>
        <fullName evidence="4">Auto-transporter adhesin head GIN domain-containing protein</fullName>
    </recommendedName>
</protein>
<keyword evidence="3" id="KW-1185">Reference proteome</keyword>
<organism evidence="2 3">
    <name type="scientific">Pseudidiomarina sediminum</name>
    <dbReference type="NCBI Taxonomy" id="431675"/>
    <lineage>
        <taxon>Bacteria</taxon>
        <taxon>Pseudomonadati</taxon>
        <taxon>Pseudomonadota</taxon>
        <taxon>Gammaproteobacteria</taxon>
        <taxon>Alteromonadales</taxon>
        <taxon>Idiomarinaceae</taxon>
        <taxon>Pseudidiomarina</taxon>
    </lineage>
</organism>
<dbReference type="STRING" id="1122124.GCA_000423165_02436"/>
<gene>
    <name evidence="2" type="ORF">CWI80_08850</name>
</gene>
<dbReference type="EMBL" id="PIQE01000002">
    <property type="protein sequence ID" value="RUO72640.1"/>
    <property type="molecule type" value="Genomic_DNA"/>
</dbReference>
<dbReference type="AlphaFoldDB" id="A0A432Z430"/>
<evidence type="ECO:0000256" key="1">
    <source>
        <dbReference type="SAM" id="SignalP"/>
    </source>
</evidence>
<evidence type="ECO:0000313" key="3">
    <source>
        <dbReference type="Proteomes" id="UP000287022"/>
    </source>
</evidence>
<dbReference type="Proteomes" id="UP000287022">
    <property type="component" value="Unassembled WGS sequence"/>
</dbReference>
<keyword evidence="1" id="KW-0732">Signal</keyword>
<evidence type="ECO:0000313" key="2">
    <source>
        <dbReference type="EMBL" id="RUO72640.1"/>
    </source>
</evidence>
<evidence type="ECO:0008006" key="4">
    <source>
        <dbReference type="Google" id="ProtNLM"/>
    </source>
</evidence>